<organism evidence="2">
    <name type="scientific">Trichuris suis</name>
    <name type="common">pig whipworm</name>
    <dbReference type="NCBI Taxonomy" id="68888"/>
    <lineage>
        <taxon>Eukaryota</taxon>
        <taxon>Metazoa</taxon>
        <taxon>Ecdysozoa</taxon>
        <taxon>Nematoda</taxon>
        <taxon>Enoplea</taxon>
        <taxon>Dorylaimia</taxon>
        <taxon>Trichinellida</taxon>
        <taxon>Trichuridae</taxon>
        <taxon>Trichuris</taxon>
    </lineage>
</organism>
<feature type="compositionally biased region" description="Polar residues" evidence="1">
    <location>
        <begin position="107"/>
        <end position="116"/>
    </location>
</feature>
<proteinExistence type="predicted"/>
<protein>
    <submittedName>
        <fullName evidence="2">Uncharacterized protein</fullName>
    </submittedName>
</protein>
<accession>A0A085MRE6</accession>
<feature type="region of interest" description="Disordered" evidence="1">
    <location>
        <begin position="97"/>
        <end position="116"/>
    </location>
</feature>
<evidence type="ECO:0000256" key="1">
    <source>
        <dbReference type="SAM" id="MobiDB-lite"/>
    </source>
</evidence>
<dbReference type="EMBL" id="KL367735">
    <property type="protein sequence ID" value="KFD59792.1"/>
    <property type="molecule type" value="Genomic_DNA"/>
</dbReference>
<evidence type="ECO:0000313" key="2">
    <source>
        <dbReference type="EMBL" id="KFD59792.1"/>
    </source>
</evidence>
<dbReference type="AlphaFoldDB" id="A0A085MRE6"/>
<dbReference type="Proteomes" id="UP000030758">
    <property type="component" value="Unassembled WGS sequence"/>
</dbReference>
<name>A0A085MRE6_9BILA</name>
<reference evidence="2" key="1">
    <citation type="journal article" date="2014" name="Nat. Genet.">
        <title>Genome and transcriptome of the porcine whipworm Trichuris suis.</title>
        <authorList>
            <person name="Jex A.R."/>
            <person name="Nejsum P."/>
            <person name="Schwarz E.M."/>
            <person name="Hu L."/>
            <person name="Young N.D."/>
            <person name="Hall R.S."/>
            <person name="Korhonen P.K."/>
            <person name="Liao S."/>
            <person name="Thamsborg S."/>
            <person name="Xia J."/>
            <person name="Xu P."/>
            <person name="Wang S."/>
            <person name="Scheerlinck J.P."/>
            <person name="Hofmann A."/>
            <person name="Sternberg P.W."/>
            <person name="Wang J."/>
            <person name="Gasser R.B."/>
        </authorList>
    </citation>
    <scope>NUCLEOTIDE SEQUENCE [LARGE SCALE GENOMIC DNA]</scope>
    <source>
        <strain evidence="2">DCEP-RM93F</strain>
    </source>
</reference>
<sequence>MSTRKCTEYEAQVDAEAAAAYGNYPEPANDGILRWESQRKRRFDKESMVNFEKEERPLAEKRKTSNGVRKRIDNRITVPYIGPWLLFRLFFCDPDDDDSGRPAEKSGNGQLDANIFTVDQCQSG</sequence>
<gene>
    <name evidence="2" type="ORF">M514_28029</name>
</gene>